<feature type="binding site" evidence="8">
    <location>
        <position position="169"/>
    </location>
    <ligand>
        <name>L-ornithine</name>
        <dbReference type="ChEBI" id="CHEBI:46911"/>
    </ligand>
</feature>
<accession>A0A7X2PAR9</accession>
<keyword evidence="4 8" id="KW-0963">Cytoplasm</keyword>
<dbReference type="EMBL" id="VUNN01000002">
    <property type="protein sequence ID" value="MSU05454.1"/>
    <property type="molecule type" value="Genomic_DNA"/>
</dbReference>
<dbReference type="RefSeq" id="WP_154424354.1">
    <property type="nucleotide sequence ID" value="NZ_VUNN01000002.1"/>
</dbReference>
<dbReference type="Pfam" id="PF02729">
    <property type="entry name" value="OTCace_N"/>
    <property type="match status" value="1"/>
</dbReference>
<reference evidence="11 12" key="1">
    <citation type="submission" date="2019-08" db="EMBL/GenBank/DDBJ databases">
        <title>In-depth cultivation of the pig gut microbiome towards novel bacterial diversity and tailored functional studies.</title>
        <authorList>
            <person name="Wylensek D."/>
            <person name="Hitch T.C.A."/>
            <person name="Clavel T."/>
        </authorList>
    </citation>
    <scope>NUCLEOTIDE SEQUENCE [LARGE SCALE GENOMIC DNA]</scope>
    <source>
        <strain evidence="11 12">NM-380-WT-3C1</strain>
    </source>
</reference>
<dbReference type="InterPro" id="IPR006130">
    <property type="entry name" value="Asp/Orn_carbamoylTrfase"/>
</dbReference>
<dbReference type="FunFam" id="3.40.50.1370:FF:000008">
    <property type="entry name" value="Ornithine carbamoyltransferase"/>
    <property type="match status" value="1"/>
</dbReference>
<dbReference type="InterPro" id="IPR024904">
    <property type="entry name" value="OTCase_ArgI"/>
</dbReference>
<dbReference type="NCBIfam" id="NF003286">
    <property type="entry name" value="PRK04284.1"/>
    <property type="match status" value="1"/>
</dbReference>
<dbReference type="Proteomes" id="UP000460549">
    <property type="component" value="Unassembled WGS sequence"/>
</dbReference>
<comment type="subcellular location">
    <subcellularLocation>
        <location evidence="1 8">Cytoplasm</location>
    </subcellularLocation>
</comment>
<dbReference type="Pfam" id="PF00185">
    <property type="entry name" value="OTCace"/>
    <property type="match status" value="1"/>
</dbReference>
<evidence type="ECO:0000313" key="12">
    <source>
        <dbReference type="Proteomes" id="UP000460549"/>
    </source>
</evidence>
<comment type="caution">
    <text evidence="11">The sequence shown here is derived from an EMBL/GenBank/DDBJ whole genome shotgun (WGS) entry which is preliminary data.</text>
</comment>
<dbReference type="HAMAP" id="MF_01109">
    <property type="entry name" value="OTCase"/>
    <property type="match status" value="1"/>
</dbReference>
<feature type="binding site" evidence="8">
    <location>
        <begin position="60"/>
        <end position="63"/>
    </location>
    <ligand>
        <name>carbamoyl phosphate</name>
        <dbReference type="ChEBI" id="CHEBI:58228"/>
    </ligand>
</feature>
<dbReference type="GO" id="GO:0005737">
    <property type="term" value="C:cytoplasm"/>
    <property type="evidence" value="ECO:0007669"/>
    <property type="project" value="UniProtKB-SubCell"/>
</dbReference>
<evidence type="ECO:0000256" key="8">
    <source>
        <dbReference type="HAMAP-Rule" id="MF_01109"/>
    </source>
</evidence>
<dbReference type="AlphaFoldDB" id="A0A7X2PAR9"/>
<keyword evidence="12" id="KW-1185">Reference proteome</keyword>
<keyword evidence="6 8" id="KW-0808">Transferase</keyword>
<sequence length="337" mass="37537">MKLKGRSFLTLKDYTKDEIMYLISLAEELKKKKYVKPCDPGVMGNLLSGKNIVLLFDKTSTRTRCSFEVAAFDEGAGVTFLTNSQMGKKESLEDTAKVLGRLYDGIEYRGFKHSVVEDLAKYAGVPIWNGLTDDDHPTQVLADFLTAKEHLKKPLDKMKLAYVGDGRNNVANALFIGATKVGMDFAVATPESLFPAKELVDECKAFAEISGSKITITSSIEEAVNGADIIYTDIWCSMGEEDKMAERIALLKPYQVTMDVLKLTGNENCIFEHCLPSFHDLNTTTAQMVKEKFGLDEMEVTDEVFRSSHSVVFDEAENRMHTIKAVMVATISDSLRF</sequence>
<dbReference type="NCBIfam" id="TIGR00658">
    <property type="entry name" value="orni_carb_tr"/>
    <property type="match status" value="1"/>
</dbReference>
<dbReference type="InterPro" id="IPR002292">
    <property type="entry name" value="Orn/put_carbamltrans"/>
</dbReference>
<dbReference type="GO" id="GO:0019240">
    <property type="term" value="P:citrulline biosynthetic process"/>
    <property type="evidence" value="ECO:0007669"/>
    <property type="project" value="TreeGrafter"/>
</dbReference>
<feature type="binding site" evidence="8">
    <location>
        <position position="233"/>
    </location>
    <ligand>
        <name>L-ornithine</name>
        <dbReference type="ChEBI" id="CHEBI:46911"/>
    </ligand>
</feature>
<organism evidence="11 12">
    <name type="scientific">Bullifex porci</name>
    <dbReference type="NCBI Taxonomy" id="2606638"/>
    <lineage>
        <taxon>Bacteria</taxon>
        <taxon>Pseudomonadati</taxon>
        <taxon>Spirochaetota</taxon>
        <taxon>Spirochaetia</taxon>
        <taxon>Spirochaetales</taxon>
        <taxon>Spirochaetaceae</taxon>
        <taxon>Bullifex</taxon>
    </lineage>
</organism>
<evidence type="ECO:0000256" key="1">
    <source>
        <dbReference type="ARBA" id="ARBA00004496"/>
    </source>
</evidence>
<dbReference type="GO" id="GO:0016597">
    <property type="term" value="F:amino acid binding"/>
    <property type="evidence" value="ECO:0007669"/>
    <property type="project" value="InterPro"/>
</dbReference>
<feature type="binding site" evidence="8">
    <location>
        <begin position="136"/>
        <end position="139"/>
    </location>
    <ligand>
        <name>carbamoyl phosphate</name>
        <dbReference type="ChEBI" id="CHEBI:58228"/>
    </ligand>
</feature>
<protein>
    <recommendedName>
        <fullName evidence="3 8">Ornithine carbamoyltransferase</fullName>
        <shortName evidence="8">OTCase</shortName>
        <ecNumber evidence="3 8">2.1.3.3</ecNumber>
    </recommendedName>
</protein>
<dbReference type="PRINTS" id="PR00100">
    <property type="entry name" value="AOTCASE"/>
</dbReference>
<evidence type="ECO:0000256" key="2">
    <source>
        <dbReference type="ARBA" id="ARBA00007805"/>
    </source>
</evidence>
<feature type="binding site" evidence="8">
    <location>
        <position position="85"/>
    </location>
    <ligand>
        <name>carbamoyl phosphate</name>
        <dbReference type="ChEBI" id="CHEBI:58228"/>
    </ligand>
</feature>
<feature type="domain" description="Aspartate/ornithine carbamoyltransferase carbamoyl-P binding" evidence="10">
    <location>
        <begin position="6"/>
        <end position="149"/>
    </location>
</feature>
<dbReference type="GO" id="GO:0042450">
    <property type="term" value="P:L-arginine biosynthetic process via ornithine"/>
    <property type="evidence" value="ECO:0007669"/>
    <property type="project" value="UniProtKB-UniRule"/>
</dbReference>
<keyword evidence="5" id="KW-0056">Arginine metabolism</keyword>
<dbReference type="InterPro" id="IPR036901">
    <property type="entry name" value="Asp/Orn_carbamoylTrfase_sf"/>
</dbReference>
<feature type="binding site" evidence="8">
    <location>
        <position position="319"/>
    </location>
    <ligand>
        <name>carbamoyl phosphate</name>
        <dbReference type="ChEBI" id="CHEBI:58228"/>
    </ligand>
</feature>
<evidence type="ECO:0000256" key="3">
    <source>
        <dbReference type="ARBA" id="ARBA00013007"/>
    </source>
</evidence>
<evidence type="ECO:0000256" key="4">
    <source>
        <dbReference type="ARBA" id="ARBA00022490"/>
    </source>
</evidence>
<comment type="catalytic activity">
    <reaction evidence="7 8">
        <text>carbamoyl phosphate + L-ornithine = L-citrulline + phosphate + H(+)</text>
        <dbReference type="Rhea" id="RHEA:19513"/>
        <dbReference type="ChEBI" id="CHEBI:15378"/>
        <dbReference type="ChEBI" id="CHEBI:43474"/>
        <dbReference type="ChEBI" id="CHEBI:46911"/>
        <dbReference type="ChEBI" id="CHEBI:57743"/>
        <dbReference type="ChEBI" id="CHEBI:58228"/>
        <dbReference type="EC" id="2.1.3.3"/>
    </reaction>
</comment>
<evidence type="ECO:0000256" key="5">
    <source>
        <dbReference type="ARBA" id="ARBA00022503"/>
    </source>
</evidence>
<dbReference type="GO" id="GO:0004585">
    <property type="term" value="F:ornithine carbamoyltransferase activity"/>
    <property type="evidence" value="ECO:0007669"/>
    <property type="project" value="UniProtKB-UniRule"/>
</dbReference>
<evidence type="ECO:0000259" key="10">
    <source>
        <dbReference type="Pfam" id="PF02729"/>
    </source>
</evidence>
<evidence type="ECO:0000313" key="11">
    <source>
        <dbReference type="EMBL" id="MSU05454.1"/>
    </source>
</evidence>
<comment type="similarity">
    <text evidence="2 8">Belongs to the aspartate/ornithine carbamoyltransferase superfamily. OTCase family.</text>
</comment>
<feature type="binding site" evidence="8">
    <location>
        <begin position="237"/>
        <end position="238"/>
    </location>
    <ligand>
        <name>L-ornithine</name>
        <dbReference type="ChEBI" id="CHEBI:46911"/>
    </ligand>
</feature>
<gene>
    <name evidence="11" type="primary">argF</name>
    <name evidence="11" type="ORF">FYJ80_01470</name>
</gene>
<dbReference type="InterPro" id="IPR006132">
    <property type="entry name" value="Asp/Orn_carbamoyltranf_P-bd"/>
</dbReference>
<dbReference type="PANTHER" id="PTHR45753:SF1">
    <property type="entry name" value="ORNITHINE CARBAMOYLTRANSFERASE, CATABOLIC"/>
    <property type="match status" value="1"/>
</dbReference>
<dbReference type="SUPFAM" id="SSF53671">
    <property type="entry name" value="Aspartate/ornithine carbamoyltransferase"/>
    <property type="match status" value="1"/>
</dbReference>
<name>A0A7X2PAR9_9SPIO</name>
<evidence type="ECO:0000256" key="7">
    <source>
        <dbReference type="ARBA" id="ARBA00048772"/>
    </source>
</evidence>
<feature type="domain" description="Aspartate/ornithine carbamoyltransferase Asp/Orn-binding" evidence="9">
    <location>
        <begin position="157"/>
        <end position="329"/>
    </location>
</feature>
<evidence type="ECO:0000256" key="6">
    <source>
        <dbReference type="ARBA" id="ARBA00022679"/>
    </source>
</evidence>
<evidence type="ECO:0000259" key="9">
    <source>
        <dbReference type="Pfam" id="PF00185"/>
    </source>
</evidence>
<feature type="binding site" evidence="8">
    <location>
        <position position="109"/>
    </location>
    <ligand>
        <name>carbamoyl phosphate</name>
        <dbReference type="ChEBI" id="CHEBI:58228"/>
    </ligand>
</feature>
<dbReference type="PROSITE" id="PS00097">
    <property type="entry name" value="CARBAMOYLTRANSFERASE"/>
    <property type="match status" value="1"/>
</dbReference>
<dbReference type="EC" id="2.1.3.3" evidence="3 8"/>
<feature type="binding site" evidence="8">
    <location>
        <begin position="274"/>
        <end position="275"/>
    </location>
    <ligand>
        <name>carbamoyl phosphate</name>
        <dbReference type="ChEBI" id="CHEBI:58228"/>
    </ligand>
</feature>
<proteinExistence type="inferred from homology"/>
<dbReference type="PRINTS" id="PR00102">
    <property type="entry name" value="OTCASE"/>
</dbReference>
<dbReference type="PANTHER" id="PTHR45753">
    <property type="entry name" value="ORNITHINE CARBAMOYLTRANSFERASE, MITOCHONDRIAL"/>
    <property type="match status" value="1"/>
</dbReference>
<dbReference type="InterPro" id="IPR006131">
    <property type="entry name" value="Asp_carbamoyltransf_Asp/Orn-bd"/>
</dbReference>
<dbReference type="Gene3D" id="3.40.50.1370">
    <property type="entry name" value="Aspartate/ornithine carbamoyltransferase"/>
    <property type="match status" value="2"/>
</dbReference>